<feature type="region of interest" description="Disordered" evidence="1">
    <location>
        <begin position="228"/>
        <end position="276"/>
    </location>
</feature>
<feature type="compositionally biased region" description="Polar residues" evidence="1">
    <location>
        <begin position="457"/>
        <end position="470"/>
    </location>
</feature>
<feature type="compositionally biased region" description="Low complexity" evidence="1">
    <location>
        <begin position="629"/>
        <end position="685"/>
    </location>
</feature>
<feature type="region of interest" description="Disordered" evidence="1">
    <location>
        <begin position="309"/>
        <end position="338"/>
    </location>
</feature>
<feature type="compositionally biased region" description="Polar residues" evidence="1">
    <location>
        <begin position="255"/>
        <end position="264"/>
    </location>
</feature>
<dbReference type="Proteomes" id="UP001292094">
    <property type="component" value="Unassembled WGS sequence"/>
</dbReference>
<feature type="region of interest" description="Disordered" evidence="1">
    <location>
        <begin position="556"/>
        <end position="685"/>
    </location>
</feature>
<evidence type="ECO:0000256" key="1">
    <source>
        <dbReference type="SAM" id="MobiDB-lite"/>
    </source>
</evidence>
<organism evidence="3 4">
    <name type="scientific">Petrolisthes manimaculis</name>
    <dbReference type="NCBI Taxonomy" id="1843537"/>
    <lineage>
        <taxon>Eukaryota</taxon>
        <taxon>Metazoa</taxon>
        <taxon>Ecdysozoa</taxon>
        <taxon>Arthropoda</taxon>
        <taxon>Crustacea</taxon>
        <taxon>Multicrustacea</taxon>
        <taxon>Malacostraca</taxon>
        <taxon>Eumalacostraca</taxon>
        <taxon>Eucarida</taxon>
        <taxon>Decapoda</taxon>
        <taxon>Pleocyemata</taxon>
        <taxon>Anomura</taxon>
        <taxon>Galatheoidea</taxon>
        <taxon>Porcellanidae</taxon>
        <taxon>Petrolisthes</taxon>
    </lineage>
</organism>
<evidence type="ECO:0000256" key="2">
    <source>
        <dbReference type="SAM" id="SignalP"/>
    </source>
</evidence>
<feature type="region of interest" description="Disordered" evidence="1">
    <location>
        <begin position="358"/>
        <end position="390"/>
    </location>
</feature>
<feature type="compositionally biased region" description="Low complexity" evidence="1">
    <location>
        <begin position="379"/>
        <end position="389"/>
    </location>
</feature>
<keyword evidence="4" id="KW-1185">Reference proteome</keyword>
<reference evidence="3" key="1">
    <citation type="submission" date="2023-11" db="EMBL/GenBank/DDBJ databases">
        <title>Genome assemblies of two species of porcelain crab, Petrolisthes cinctipes and Petrolisthes manimaculis (Anomura: Porcellanidae).</title>
        <authorList>
            <person name="Angst P."/>
        </authorList>
    </citation>
    <scope>NUCLEOTIDE SEQUENCE</scope>
    <source>
        <strain evidence="3">PB745_02</strain>
        <tissue evidence="3">Gill</tissue>
    </source>
</reference>
<feature type="region of interest" description="Disordered" evidence="1">
    <location>
        <begin position="504"/>
        <end position="541"/>
    </location>
</feature>
<keyword evidence="2" id="KW-0732">Signal</keyword>
<sequence length="755" mass="85014">MITNTFISLHWWPRTLVLVAIIGPGAWQWVAEAYDDNSIDEWSVPSFPGKATWGTSKDVFGPISISTGSSKRSERSVLKATTVVQDERRQHNIPNEDQVGLRWEGRALPLVTEGEATVVSASLSIGGGEAEVEDQGDLEYTRPRVVRPRPPFQRRPQPRFPWMLWRGRGPANARQQLSKTIQNTRGKLEVFRAGLKGDSPFVYTLSSPNPNQSSRSARVYNFREEHQQNVHDDTTTDEHQQNISEDNDKEEEGTKSMSNQQDSTLGGEYINSESTKQKVKTLTEDIEEILNSSDQKVVLVEKRQVDRTATLKDTQNQQGSSESNLQANETLPEDTGVDTAIYINPSNEDKFRVYFEEERTTNASNLSPPSKQQHDAPNSQSSSSSSRYSNVPQFPIRPIYIIVKEDPRHHLPGGFNEVDSPDAVPRYRVQKVPGINTTEQTYANSEGLVNTTGVKYEQSENNQDSTSSYPTHPRDSFISSSTYDPEEIIPEPPEEEINEIHYTELVEPQGDSSSRENYRNRDYNEPQQYSRRGHNEEHNRSYAENQNKIPAEQGENRGHYEEQQQNNVHTNKYRLSENVIDPSRNVMPGRRAPTLSWNPIDTGTPSLSGAPINTRTPNPTRTPYPSRTPYPTRTPSRSRGTNPSWTPSSPSSTFSSSPSRSPFPSLRSPNPSRSTSPPTTPPSTVWLSIVHTPHPSQLQRRRDTLQEHPKALRLSIGEGKQQEISSGSVREVPLLTPGCVVVPLLLLWLVFDLLH</sequence>
<feature type="compositionally biased region" description="Polar residues" evidence="1">
    <location>
        <begin position="311"/>
        <end position="329"/>
    </location>
</feature>
<feature type="compositionally biased region" description="Basic and acidic residues" evidence="1">
    <location>
        <begin position="228"/>
        <end position="240"/>
    </location>
</feature>
<dbReference type="EMBL" id="JAWZYT010003448">
    <property type="protein sequence ID" value="KAK4298364.1"/>
    <property type="molecule type" value="Genomic_DNA"/>
</dbReference>
<protein>
    <submittedName>
        <fullName evidence="3">Uncharacterized protein</fullName>
    </submittedName>
</protein>
<feature type="compositionally biased region" description="Basic and acidic residues" evidence="1">
    <location>
        <begin position="513"/>
        <end position="524"/>
    </location>
</feature>
<name>A0AAE1NZP0_9EUCA</name>
<comment type="caution">
    <text evidence="3">The sequence shown here is derived from an EMBL/GenBank/DDBJ whole genome shotgun (WGS) entry which is preliminary data.</text>
</comment>
<dbReference type="AlphaFoldDB" id="A0AAE1NZP0"/>
<proteinExistence type="predicted"/>
<evidence type="ECO:0000313" key="4">
    <source>
        <dbReference type="Proteomes" id="UP001292094"/>
    </source>
</evidence>
<gene>
    <name evidence="3" type="ORF">Pmani_029254</name>
</gene>
<accession>A0AAE1NZP0</accession>
<feature type="chain" id="PRO_5042001388" evidence="2">
    <location>
        <begin position="34"/>
        <end position="755"/>
    </location>
</feature>
<feature type="region of interest" description="Disordered" evidence="1">
    <location>
        <begin position="457"/>
        <end position="489"/>
    </location>
</feature>
<evidence type="ECO:0000313" key="3">
    <source>
        <dbReference type="EMBL" id="KAK4298364.1"/>
    </source>
</evidence>
<feature type="compositionally biased region" description="Polar residues" evidence="1">
    <location>
        <begin position="595"/>
        <end position="613"/>
    </location>
</feature>
<feature type="compositionally biased region" description="Polar residues" evidence="1">
    <location>
        <begin position="361"/>
        <end position="378"/>
    </location>
</feature>
<feature type="signal peptide" evidence="2">
    <location>
        <begin position="1"/>
        <end position="33"/>
    </location>
</feature>